<comment type="caution">
    <text evidence="10">The sequence shown here is derived from an EMBL/GenBank/DDBJ whole genome shotgun (WGS) entry which is preliminary data.</text>
</comment>
<evidence type="ECO:0000256" key="2">
    <source>
        <dbReference type="ARBA" id="ARBA00022692"/>
    </source>
</evidence>
<feature type="coiled-coil region" evidence="6">
    <location>
        <begin position="340"/>
        <end position="557"/>
    </location>
</feature>
<dbReference type="InterPro" id="IPR007794">
    <property type="entry name" value="Rib_rcpt_KP"/>
</dbReference>
<feature type="transmembrane region" description="Helical" evidence="8">
    <location>
        <begin position="7"/>
        <end position="29"/>
    </location>
</feature>
<reference evidence="10 11" key="1">
    <citation type="journal article" date="2018" name="Nat. Ecol. Evol.">
        <title>Shark genomes provide insights into elasmobranch evolution and the origin of vertebrates.</title>
        <authorList>
            <person name="Hara Y"/>
            <person name="Yamaguchi K"/>
            <person name="Onimaru K"/>
            <person name="Kadota M"/>
            <person name="Koyanagi M"/>
            <person name="Keeley SD"/>
            <person name="Tatsumi K"/>
            <person name="Tanaka K"/>
            <person name="Motone F"/>
            <person name="Kageyama Y"/>
            <person name="Nozu R"/>
            <person name="Adachi N"/>
            <person name="Nishimura O"/>
            <person name="Nakagawa R"/>
            <person name="Tanegashima C"/>
            <person name="Kiyatake I"/>
            <person name="Matsumoto R"/>
            <person name="Murakumo K"/>
            <person name="Nishida K"/>
            <person name="Terakita A"/>
            <person name="Kuratani S"/>
            <person name="Sato K"/>
            <person name="Hyodo S Kuraku.S."/>
        </authorList>
    </citation>
    <scope>NUCLEOTIDE SEQUENCE [LARGE SCALE GENOMIC DNA]</scope>
</reference>
<evidence type="ECO:0000313" key="10">
    <source>
        <dbReference type="EMBL" id="GCC32866.1"/>
    </source>
</evidence>
<organism evidence="10 11">
    <name type="scientific">Chiloscyllium punctatum</name>
    <name type="common">Brownbanded bambooshark</name>
    <name type="synonym">Hemiscyllium punctatum</name>
    <dbReference type="NCBI Taxonomy" id="137246"/>
    <lineage>
        <taxon>Eukaryota</taxon>
        <taxon>Metazoa</taxon>
        <taxon>Chordata</taxon>
        <taxon>Craniata</taxon>
        <taxon>Vertebrata</taxon>
        <taxon>Chondrichthyes</taxon>
        <taxon>Elasmobranchii</taxon>
        <taxon>Galeomorphii</taxon>
        <taxon>Galeoidea</taxon>
        <taxon>Orectolobiformes</taxon>
        <taxon>Hemiscylliidae</taxon>
        <taxon>Chiloscyllium</taxon>
    </lineage>
</organism>
<dbReference type="InterPro" id="IPR024854">
    <property type="entry name" value="Kinectin"/>
</dbReference>
<keyword evidence="4 8" id="KW-1133">Transmembrane helix</keyword>
<dbReference type="OrthoDB" id="5875463at2759"/>
<gene>
    <name evidence="10" type="ORF">chiPu_0011330</name>
</gene>
<dbReference type="GO" id="GO:0005789">
    <property type="term" value="C:endoplasmic reticulum membrane"/>
    <property type="evidence" value="ECO:0007669"/>
    <property type="project" value="UniProtKB-SubCell"/>
</dbReference>
<evidence type="ECO:0000256" key="3">
    <source>
        <dbReference type="ARBA" id="ARBA00022824"/>
    </source>
</evidence>
<name>A0A401SR69_CHIPU</name>
<sequence length="1400" mass="159753">MEFYDSQYLLIIIPAVVIAIIFLFFWLFMKETSYDEILAKQKRDIKLVPAKVDKKKNEKKKKKKENPNGNLHESDSESAMRDIELMDALTQDNEPPVHVVSPVVEVSAGLKERKKKDKKTSRLVLEEPLGRDSDGLKPAAKKNDPFPVTKQPTPPEMLSSKRKTGHKKHRNGADEPAQDVHSALVKEHAESVQTVTKKQEPVLASMETKLHESGLSKRKTAPKKPRVEPVSASVENLPLKSTVYTTLDNAEGGAHAEKRDTVVDDKNQVISSGVPKPIAKKQRNEYDTENTDIKFKDFLSSLKTMTFTEEEAIDVADILKEKASVLQEIWQKPGVKCDPVHGLQQQLQEQEKLLQALQDEVNLSNDKCKQLNQELVTEKQKANVVESKLREQRTALEKELAALQNKLQVSYQDHMNETQMQFRQLQDQTEALKQENRILRDAVSKAPTQMESKQSTELNKLRQDYARLMNEFTEKTNRLQQEEAQKKNLEVSYEQTVQQLKTQLQEEVERRQEDMQKFLRNVTAEHEKRLTEVQGTKQDLQSKLLVAENELGSKTKEIQSLHSKLTDTMVSKQQLEQKIMQLVTAEQKRATADEALKKQVQDLLEQKQAMNAQMQNLHAQVTSQASAACVVDELQKKIVEQDKQIKLMEESLEDTQLCVKSKEEDIQSLQKEKNTLTAEVQKLQVQTSEQASALCMLEQMQKGLQERNEKIKTVEELLETGLIEVANKGAEIENLREENRNLNQEIQELQMKNDEQVASASMVSKLQKIINEKNEKINFIQSLLESKLCAIESNEKIIQDLQKEKELLSEQAKNAQQVSTAPKLDDLEKVISMQEQEITSLKAALTDSSEAAASKMREIQGILQENDGLKLQIHQLHLDISKQADSVSMVAELKETLVVKDTKIKKVEDQLEKELLKLEHNEQRFKELQDDHDLLKKQVENVQLLTAEQVSTKANLIKESQAMIEAKEQEINKLKALLSDSKEEIASFVTKLQDLQHQNAGLKIQIQQLHEKTNEQDSALLKSEVLLNVVSEKDKEIDSLLRETDSLKTAVNQQRKKNNELREKNWKAMEALTSTEKMLQDKVNKTAKEKDQQVAAVQSLTKDVLKSLFPRVLVSSTLEYSEWLQEFEIAAQKSLSSLLAEQTKVIEHKEKEGEEMHAMLQLECEKYKTVLAETEGILQRLQSSVEEEEGKWKLKLEESQKALIQMQSTVRTLEQELEMVKHEKTEAERLRKQNNHLASELEKVESERATCVTEVRELKVLLTELQKKLDDSCAEAMKQNEELSLLKTQLSETLTKLKIEQNETQNVVSSLYKAQECLNGIQAEIARTDSDDNALANSDISEVKLDVKETSLDLDQNIIQLQQLLKSLILQLSKGRENSQHVTLQLDQKVTGVLKEGDSV</sequence>
<dbReference type="PANTHER" id="PTHR18864">
    <property type="entry name" value="KINECTIN"/>
    <property type="match status" value="1"/>
</dbReference>
<keyword evidence="5 8" id="KW-0472">Membrane</keyword>
<evidence type="ECO:0000256" key="6">
    <source>
        <dbReference type="SAM" id="Coils"/>
    </source>
</evidence>
<evidence type="ECO:0000256" key="5">
    <source>
        <dbReference type="ARBA" id="ARBA00023136"/>
    </source>
</evidence>
<dbReference type="STRING" id="137246.A0A401SR69"/>
<feature type="region of interest" description="Disordered" evidence="7">
    <location>
        <begin position="51"/>
        <end position="82"/>
    </location>
</feature>
<dbReference type="GO" id="GO:0015031">
    <property type="term" value="P:protein transport"/>
    <property type="evidence" value="ECO:0007669"/>
    <property type="project" value="InterPro"/>
</dbReference>
<proteinExistence type="predicted"/>
<comment type="subcellular location">
    <subcellularLocation>
        <location evidence="1">Endoplasmic reticulum membrane</location>
        <topology evidence="1">Single-pass membrane protein</topology>
    </subcellularLocation>
</comment>
<keyword evidence="11" id="KW-1185">Reference proteome</keyword>
<evidence type="ECO:0000256" key="4">
    <source>
        <dbReference type="ARBA" id="ARBA00022989"/>
    </source>
</evidence>
<keyword evidence="3" id="KW-0256">Endoplasmic reticulum</keyword>
<keyword evidence="2 8" id="KW-0812">Transmembrane</keyword>
<feature type="coiled-coil region" evidence="6">
    <location>
        <begin position="593"/>
        <end position="759"/>
    </location>
</feature>
<dbReference type="GO" id="GO:0019894">
    <property type="term" value="F:kinesin binding"/>
    <property type="evidence" value="ECO:0007669"/>
    <property type="project" value="InterPro"/>
</dbReference>
<dbReference type="OMA" id="KECMAET"/>
<keyword evidence="6" id="KW-0175">Coiled coil</keyword>
<feature type="compositionally biased region" description="Basic residues" evidence="7">
    <location>
        <begin position="112"/>
        <end position="121"/>
    </location>
</feature>
<protein>
    <recommendedName>
        <fullName evidence="9">Ribosome receptor lysine/proline rich domain-containing protein</fullName>
    </recommendedName>
</protein>
<dbReference type="Pfam" id="PF05104">
    <property type="entry name" value="Rib_recp_KP_reg"/>
    <property type="match status" value="1"/>
</dbReference>
<feature type="domain" description="Ribosome receptor lysine/proline rich" evidence="9">
    <location>
        <begin position="29"/>
        <end position="151"/>
    </location>
</feature>
<feature type="region of interest" description="Disordered" evidence="7">
    <location>
        <begin position="110"/>
        <end position="233"/>
    </location>
</feature>
<feature type="compositionally biased region" description="Basic and acidic residues" evidence="7">
    <location>
        <begin position="72"/>
        <end position="82"/>
    </location>
</feature>
<feature type="coiled-coil region" evidence="6">
    <location>
        <begin position="890"/>
        <end position="1012"/>
    </location>
</feature>
<accession>A0A401SR69</accession>
<feature type="coiled-coil region" evidence="6">
    <location>
        <begin position="1037"/>
        <end position="1071"/>
    </location>
</feature>
<dbReference type="EMBL" id="BEZZ01000468">
    <property type="protein sequence ID" value="GCC32866.1"/>
    <property type="molecule type" value="Genomic_DNA"/>
</dbReference>
<evidence type="ECO:0000256" key="8">
    <source>
        <dbReference type="SAM" id="Phobius"/>
    </source>
</evidence>
<feature type="coiled-coil region" evidence="6">
    <location>
        <begin position="1171"/>
        <end position="1300"/>
    </location>
</feature>
<feature type="compositionally biased region" description="Basic residues" evidence="7">
    <location>
        <begin position="160"/>
        <end position="170"/>
    </location>
</feature>
<feature type="coiled-coil region" evidence="6">
    <location>
        <begin position="791"/>
        <end position="844"/>
    </location>
</feature>
<evidence type="ECO:0000313" key="11">
    <source>
        <dbReference type="Proteomes" id="UP000287033"/>
    </source>
</evidence>
<dbReference type="PANTHER" id="PTHR18864:SF1">
    <property type="entry name" value="KINECTIN"/>
    <property type="match status" value="1"/>
</dbReference>
<dbReference type="GO" id="GO:0007018">
    <property type="term" value="P:microtubule-based movement"/>
    <property type="evidence" value="ECO:0007669"/>
    <property type="project" value="InterPro"/>
</dbReference>
<evidence type="ECO:0000256" key="1">
    <source>
        <dbReference type="ARBA" id="ARBA00004389"/>
    </source>
</evidence>
<evidence type="ECO:0000256" key="7">
    <source>
        <dbReference type="SAM" id="MobiDB-lite"/>
    </source>
</evidence>
<dbReference type="Proteomes" id="UP000287033">
    <property type="component" value="Unassembled WGS sequence"/>
</dbReference>
<evidence type="ECO:0000259" key="9">
    <source>
        <dbReference type="Pfam" id="PF05104"/>
    </source>
</evidence>
<feature type="compositionally biased region" description="Basic and acidic residues" evidence="7">
    <location>
        <begin position="124"/>
        <end position="135"/>
    </location>
</feature>